<reference evidence="1 2" key="1">
    <citation type="submission" date="2020-08" db="EMBL/GenBank/DDBJ databases">
        <title>Genome public.</title>
        <authorList>
            <person name="Liu C."/>
            <person name="Sun Q."/>
        </authorList>
    </citation>
    <scope>NUCLEOTIDE SEQUENCE [LARGE SCALE GENOMIC DNA]</scope>
    <source>
        <strain evidence="1 2">NSJ-56</strain>
    </source>
</reference>
<dbReference type="RefSeq" id="WP_186975274.1">
    <property type="nucleotide sequence ID" value="NZ_JACOOH010000002.1"/>
</dbReference>
<keyword evidence="2" id="KW-1185">Reference proteome</keyword>
<accession>A0ABR7CXY5</accession>
<name>A0ABR7CXY5_9BACT</name>
<organism evidence="1 2">
    <name type="scientific">Butyricimonas hominis</name>
    <dbReference type="NCBI Taxonomy" id="2763032"/>
    <lineage>
        <taxon>Bacteria</taxon>
        <taxon>Pseudomonadati</taxon>
        <taxon>Bacteroidota</taxon>
        <taxon>Bacteroidia</taxon>
        <taxon>Bacteroidales</taxon>
        <taxon>Odoribacteraceae</taxon>
        <taxon>Butyricimonas</taxon>
    </lineage>
</organism>
<protein>
    <submittedName>
        <fullName evidence="1">DUF4286 family protein</fullName>
    </submittedName>
</protein>
<evidence type="ECO:0000313" key="1">
    <source>
        <dbReference type="EMBL" id="MBC5620529.1"/>
    </source>
</evidence>
<comment type="caution">
    <text evidence="1">The sequence shown here is derived from an EMBL/GenBank/DDBJ whole genome shotgun (WGS) entry which is preliminary data.</text>
</comment>
<dbReference type="Pfam" id="PF14114">
    <property type="entry name" value="DUF4286"/>
    <property type="match status" value="1"/>
</dbReference>
<dbReference type="InterPro" id="IPR025563">
    <property type="entry name" value="DUF4286"/>
</dbReference>
<proteinExistence type="predicted"/>
<evidence type="ECO:0000313" key="2">
    <source>
        <dbReference type="Proteomes" id="UP000646484"/>
    </source>
</evidence>
<dbReference type="Proteomes" id="UP000646484">
    <property type="component" value="Unassembled WGS sequence"/>
</dbReference>
<gene>
    <name evidence="1" type="ORF">H8S64_05405</name>
</gene>
<sequence>MRFIYNTTFHVEEEIEGAFRKAIHEFYIPFVKTKGVCCDVLFTRILVNEEDGKSFSLQLVFSVANDYAVFMELYKEKLLGVLTEMFGEKMLHFSTTLEEV</sequence>
<dbReference type="EMBL" id="JACOOH010000002">
    <property type="protein sequence ID" value="MBC5620529.1"/>
    <property type="molecule type" value="Genomic_DNA"/>
</dbReference>